<dbReference type="InterPro" id="IPR021790">
    <property type="entry name" value="PTBP1-like_RRM2"/>
</dbReference>
<feature type="domain" description="PTBP1-like RNA recognition motif 2" evidence="2">
    <location>
        <begin position="114"/>
        <end position="147"/>
    </location>
</feature>
<accession>A0ABQ5IWL3</accession>
<dbReference type="EMBL" id="BQNB010021252">
    <property type="protein sequence ID" value="GJU04486.1"/>
    <property type="molecule type" value="Genomic_DNA"/>
</dbReference>
<keyword evidence="4" id="KW-1185">Reference proteome</keyword>
<reference evidence="3" key="1">
    <citation type="journal article" date="2022" name="Int. J. Mol. Sci.">
        <title>Draft Genome of Tanacetum Coccineum: Genomic Comparison of Closely Related Tanacetum-Family Plants.</title>
        <authorList>
            <person name="Yamashiro T."/>
            <person name="Shiraishi A."/>
            <person name="Nakayama K."/>
            <person name="Satake H."/>
        </authorList>
    </citation>
    <scope>NUCLEOTIDE SEQUENCE</scope>
</reference>
<sequence length="289" mass="32826">MASNGSERDMKGTLSKLLQMGTVAKYESEFLILANRVTEISQSLLTSFYISGLKLELQRELFRSWPTTLGEAFSLASILEARFEDEQSTIAIAKPNKLTARVHLQDLEQTTQERGGEPNHILLVMIHHMIYPITMEVLHQVFSPLGVQLDIQFSNLEELQENQEEHICYYYWENCFSILNAEEADNTKPPLPDDTFAKEVVDNGNDSALIFLVGYGTRSEVKSLENWKELDNESEDRKVERDAEREGEPNIFTPFGSDRARTCYSGANLSLPLLYILKELAHVKSDALS</sequence>
<protein>
    <submittedName>
        <fullName evidence="3">Polypyrimidine tract-binding protein homolog 3</fullName>
    </submittedName>
</protein>
<evidence type="ECO:0000259" key="2">
    <source>
        <dbReference type="Pfam" id="PF11835"/>
    </source>
</evidence>
<comment type="caution">
    <text evidence="3">The sequence shown here is derived from an EMBL/GenBank/DDBJ whole genome shotgun (WGS) entry which is preliminary data.</text>
</comment>
<evidence type="ECO:0000313" key="3">
    <source>
        <dbReference type="EMBL" id="GJU04486.1"/>
    </source>
</evidence>
<dbReference type="Proteomes" id="UP001151760">
    <property type="component" value="Unassembled WGS sequence"/>
</dbReference>
<dbReference type="Gene3D" id="3.30.70.330">
    <property type="match status" value="1"/>
</dbReference>
<feature type="region of interest" description="Disordered" evidence="1">
    <location>
        <begin position="232"/>
        <end position="251"/>
    </location>
</feature>
<name>A0ABQ5IWL3_9ASTR</name>
<proteinExistence type="predicted"/>
<evidence type="ECO:0000313" key="4">
    <source>
        <dbReference type="Proteomes" id="UP001151760"/>
    </source>
</evidence>
<feature type="compositionally biased region" description="Basic and acidic residues" evidence="1">
    <location>
        <begin position="232"/>
        <end position="248"/>
    </location>
</feature>
<dbReference type="Pfam" id="PF11835">
    <property type="entry name" value="RRM_8"/>
    <property type="match status" value="1"/>
</dbReference>
<evidence type="ECO:0000256" key="1">
    <source>
        <dbReference type="SAM" id="MobiDB-lite"/>
    </source>
</evidence>
<gene>
    <name evidence="3" type="ORF">Tco_1120916</name>
</gene>
<reference evidence="3" key="2">
    <citation type="submission" date="2022-01" db="EMBL/GenBank/DDBJ databases">
        <authorList>
            <person name="Yamashiro T."/>
            <person name="Shiraishi A."/>
            <person name="Satake H."/>
            <person name="Nakayama K."/>
        </authorList>
    </citation>
    <scope>NUCLEOTIDE SEQUENCE</scope>
</reference>
<organism evidence="3 4">
    <name type="scientific">Tanacetum coccineum</name>
    <dbReference type="NCBI Taxonomy" id="301880"/>
    <lineage>
        <taxon>Eukaryota</taxon>
        <taxon>Viridiplantae</taxon>
        <taxon>Streptophyta</taxon>
        <taxon>Embryophyta</taxon>
        <taxon>Tracheophyta</taxon>
        <taxon>Spermatophyta</taxon>
        <taxon>Magnoliopsida</taxon>
        <taxon>eudicotyledons</taxon>
        <taxon>Gunneridae</taxon>
        <taxon>Pentapetalae</taxon>
        <taxon>asterids</taxon>
        <taxon>campanulids</taxon>
        <taxon>Asterales</taxon>
        <taxon>Asteraceae</taxon>
        <taxon>Asteroideae</taxon>
        <taxon>Anthemideae</taxon>
        <taxon>Anthemidinae</taxon>
        <taxon>Tanacetum</taxon>
    </lineage>
</organism>
<dbReference type="InterPro" id="IPR012677">
    <property type="entry name" value="Nucleotide-bd_a/b_plait_sf"/>
</dbReference>